<gene>
    <name evidence="7" type="ORF">SAMN02745136_04746</name>
</gene>
<keyword evidence="8" id="KW-1185">Reference proteome</keyword>
<sequence>MKSLKKVLCIILIITIMMQAIGCSQKDKIAEKNSLSEVSKESTLEEKQTISLPYIKRHPSQANYDDFVGKVSKLPNADNGEIEIRSADLSQADLSDEFEKLLLTTYDSKTKWPDNLPEGFNPDKIMEICKDPGLGVRNLHKEGITGKNVGIAIIDQELLTKHEEFTKQLKYYSESDLIKTNSSAAMHGAGVASIAVGKTCGVAPEANLYYKAENFITENYTGRIAKDINELLDLNKTLKEDEKIRVISISWGMEEKESDGYKDLKKAYQRANEEGVFVITTSLTKGTREDIKGVKFTGMEKTKLTDPNDFSAYGKASWAEKQDFYKKEYLCLPMDNRCVAAPTGVNDYAVYQSGGLSWSVPYLAGVYALACQVKPDIDYKDFWKIALDTAVSNDKLDTIINPQGIIDKLKEQK</sequence>
<name>A0A1M7A4L9_9FIRM</name>
<dbReference type="InterPro" id="IPR000209">
    <property type="entry name" value="Peptidase_S8/S53_dom"/>
</dbReference>
<protein>
    <submittedName>
        <fullName evidence="7">Subtilase family protein</fullName>
    </submittedName>
</protein>
<dbReference type="RefSeq" id="WP_139241303.1">
    <property type="nucleotide sequence ID" value="NZ_FRAC01000031.1"/>
</dbReference>
<keyword evidence="5" id="KW-0732">Signal</keyword>
<feature type="chain" id="PRO_5038389650" evidence="5">
    <location>
        <begin position="23"/>
        <end position="413"/>
    </location>
</feature>
<dbReference type="GO" id="GO:0004252">
    <property type="term" value="F:serine-type endopeptidase activity"/>
    <property type="evidence" value="ECO:0007669"/>
    <property type="project" value="UniProtKB-UniRule"/>
</dbReference>
<organism evidence="7 8">
    <name type="scientific">Anaerocolumna jejuensis DSM 15929</name>
    <dbReference type="NCBI Taxonomy" id="1121322"/>
    <lineage>
        <taxon>Bacteria</taxon>
        <taxon>Bacillati</taxon>
        <taxon>Bacillota</taxon>
        <taxon>Clostridia</taxon>
        <taxon>Lachnospirales</taxon>
        <taxon>Lachnospiraceae</taxon>
        <taxon>Anaerocolumna</taxon>
    </lineage>
</organism>
<evidence type="ECO:0000256" key="1">
    <source>
        <dbReference type="ARBA" id="ARBA00022670"/>
    </source>
</evidence>
<evidence type="ECO:0000313" key="8">
    <source>
        <dbReference type="Proteomes" id="UP000184386"/>
    </source>
</evidence>
<evidence type="ECO:0000256" key="5">
    <source>
        <dbReference type="SAM" id="SignalP"/>
    </source>
</evidence>
<feature type="active site" description="Charge relay system" evidence="4">
    <location>
        <position position="357"/>
    </location>
</feature>
<dbReference type="Proteomes" id="UP000184386">
    <property type="component" value="Unassembled WGS sequence"/>
</dbReference>
<proteinExistence type="inferred from homology"/>
<evidence type="ECO:0000256" key="3">
    <source>
        <dbReference type="ARBA" id="ARBA00022825"/>
    </source>
</evidence>
<dbReference type="Gene3D" id="3.40.50.200">
    <property type="entry name" value="Peptidase S8/S53 domain"/>
    <property type="match status" value="1"/>
</dbReference>
<dbReference type="InterPro" id="IPR036852">
    <property type="entry name" value="Peptidase_S8/S53_dom_sf"/>
</dbReference>
<evidence type="ECO:0000313" key="7">
    <source>
        <dbReference type="EMBL" id="SHL37678.1"/>
    </source>
</evidence>
<dbReference type="Pfam" id="PF00082">
    <property type="entry name" value="Peptidase_S8"/>
    <property type="match status" value="1"/>
</dbReference>
<keyword evidence="2 4" id="KW-0378">Hydrolase</keyword>
<feature type="active site" description="Charge relay system" evidence="4">
    <location>
        <position position="187"/>
    </location>
</feature>
<dbReference type="STRING" id="1121322.SAMN02745136_04746"/>
<dbReference type="OrthoDB" id="9798386at2"/>
<feature type="active site" description="Charge relay system" evidence="4">
    <location>
        <position position="155"/>
    </location>
</feature>
<keyword evidence="1 4" id="KW-0645">Protease</keyword>
<reference evidence="7 8" key="1">
    <citation type="submission" date="2016-11" db="EMBL/GenBank/DDBJ databases">
        <authorList>
            <person name="Jaros S."/>
            <person name="Januszkiewicz K."/>
            <person name="Wedrychowicz H."/>
        </authorList>
    </citation>
    <scope>NUCLEOTIDE SEQUENCE [LARGE SCALE GENOMIC DNA]</scope>
    <source>
        <strain evidence="7 8">DSM 15929</strain>
    </source>
</reference>
<dbReference type="PROSITE" id="PS51892">
    <property type="entry name" value="SUBTILASE"/>
    <property type="match status" value="1"/>
</dbReference>
<evidence type="ECO:0000256" key="2">
    <source>
        <dbReference type="ARBA" id="ARBA00022801"/>
    </source>
</evidence>
<feature type="signal peptide" evidence="5">
    <location>
        <begin position="1"/>
        <end position="22"/>
    </location>
</feature>
<comment type="similarity">
    <text evidence="4">Belongs to the peptidase S8 family.</text>
</comment>
<accession>A0A1M7A4L9</accession>
<dbReference type="PRINTS" id="PR00723">
    <property type="entry name" value="SUBTILISIN"/>
</dbReference>
<keyword evidence="3 4" id="KW-0720">Serine protease</keyword>
<evidence type="ECO:0000259" key="6">
    <source>
        <dbReference type="Pfam" id="PF00082"/>
    </source>
</evidence>
<dbReference type="AlphaFoldDB" id="A0A1M7A4L9"/>
<dbReference type="InterPro" id="IPR015500">
    <property type="entry name" value="Peptidase_S8_subtilisin-rel"/>
</dbReference>
<evidence type="ECO:0000256" key="4">
    <source>
        <dbReference type="PROSITE-ProRule" id="PRU01240"/>
    </source>
</evidence>
<dbReference type="EMBL" id="FRAC01000031">
    <property type="protein sequence ID" value="SHL37678.1"/>
    <property type="molecule type" value="Genomic_DNA"/>
</dbReference>
<dbReference type="SUPFAM" id="SSF52743">
    <property type="entry name" value="Subtilisin-like"/>
    <property type="match status" value="1"/>
</dbReference>
<dbReference type="GO" id="GO:0006508">
    <property type="term" value="P:proteolysis"/>
    <property type="evidence" value="ECO:0007669"/>
    <property type="project" value="UniProtKB-KW"/>
</dbReference>
<feature type="domain" description="Peptidase S8/S53" evidence="6">
    <location>
        <begin position="146"/>
        <end position="279"/>
    </location>
</feature>